<dbReference type="InterPro" id="IPR029063">
    <property type="entry name" value="SAM-dependent_MTases_sf"/>
</dbReference>
<evidence type="ECO:0000256" key="2">
    <source>
        <dbReference type="ARBA" id="ARBA00022552"/>
    </source>
</evidence>
<accession>G8QSR6</accession>
<dbReference type="NCBIfam" id="NF008748">
    <property type="entry name" value="PRK11783.1"/>
    <property type="match status" value="1"/>
</dbReference>
<comment type="subcellular location">
    <subcellularLocation>
        <location evidence="6">Cytoplasm</location>
    </subcellularLocation>
</comment>
<dbReference type="HAMAP" id="MF_01858">
    <property type="entry name" value="23SrRNA_methyltr_KL"/>
    <property type="match status" value="1"/>
</dbReference>
<keyword evidence="3 6" id="KW-0489">Methyltransferase</keyword>
<dbReference type="Proteomes" id="UP000005632">
    <property type="component" value="Chromosome"/>
</dbReference>
<dbReference type="AlphaFoldDB" id="G8QSR6"/>
<keyword evidence="4 6" id="KW-0808">Transferase</keyword>
<keyword evidence="1 6" id="KW-0963">Cytoplasm</keyword>
<sequence>MIFFATSALYMNDIVEQEALNAGGTDIRTVSGGVEFATDLAGAYRFCLWSRTSTRLLLGLFEDEDIRSADELYEASVLIPWENWITPEQTFAVSETVKNCSYLRNSHFGAIRLKDAIVDRIREKFDDQRPQVDKENCDVMFHLHVDGDHVSWYVDFSGKGLYKRGYRLEQTDAVLSEYLAASVLFRSDWRKAMEREEQVPVLLDPFCGAGTLAIEAALWATDQAPGLVTARRFAFFDLPIHDPDLWEDLVDETLAKGVLGRQKNVKIHAWDIDPRAIEMAKDNAKTAQVDQFIDFQVKDFTKITKEDVPEGIGYVVTDPPYGVRMASEERPLEMLYRVIGRQFNSLFGGWHIAILCGQQELLSFVDMKPDRTNTVNNGGIPCQIAHYYVFSDDERQAMIDRAIQKKAERLAQPLSDGAQMAYNRLKKNLDRIVPIMEKQGVTCYRIYDADMPEYSAAIDLYENKYISLQEYAAPSTIDVDDALKRLNELIDATERATGIERDMIFVKQRTQQRGDNQYEKLGQGSKFYLVNENGSRYMVNFTDYLDTGLFLDHRPIRAEIASMAEGKRFLNLFCYTGSATVQAAKGNALSTVSVDASATYLDWAVKNMELNGYTQMNHFFYKSDCIQYLYDTYDRFDLIFCDPPTFSNSKGRDSFDVDRDQVKLIKACMMHLDPKGTLIFSCNYRKFKLDESLLEEYDIENITPRTIGEDFERDQKIHYCFLIKFRSMAKKAPVKTGRKLVLKKSEQK</sequence>
<evidence type="ECO:0000256" key="5">
    <source>
        <dbReference type="ARBA" id="ARBA00022691"/>
    </source>
</evidence>
<dbReference type="RefSeq" id="WP_014269876.1">
    <property type="nucleotide sequence ID" value="NC_016633.1"/>
</dbReference>
<dbReference type="PROSITE" id="PS51165">
    <property type="entry name" value="THUMP"/>
    <property type="match status" value="1"/>
</dbReference>
<evidence type="ECO:0000256" key="6">
    <source>
        <dbReference type="HAMAP-Rule" id="MF_01858"/>
    </source>
</evidence>
<dbReference type="eggNOG" id="COG1092">
    <property type="taxonomic scope" value="Bacteria"/>
</dbReference>
<dbReference type="GO" id="GO:0070043">
    <property type="term" value="F:rRNA (guanine-N7-)-methyltransferase activity"/>
    <property type="evidence" value="ECO:0007669"/>
    <property type="project" value="UniProtKB-UniRule"/>
</dbReference>
<evidence type="ECO:0000259" key="8">
    <source>
        <dbReference type="PROSITE" id="PS51165"/>
    </source>
</evidence>
<dbReference type="GO" id="GO:0005737">
    <property type="term" value="C:cytoplasm"/>
    <property type="evidence" value="ECO:0007669"/>
    <property type="project" value="UniProtKB-SubCell"/>
</dbReference>
<dbReference type="OrthoDB" id="9805492at2"/>
<evidence type="ECO:0000256" key="1">
    <source>
        <dbReference type="ARBA" id="ARBA00022490"/>
    </source>
</evidence>
<dbReference type="EC" id="2.1.1.264" evidence="6"/>
<feature type="domain" description="THUMP" evidence="8">
    <location>
        <begin position="42"/>
        <end position="156"/>
    </location>
</feature>
<evidence type="ECO:0000313" key="9">
    <source>
        <dbReference type="EMBL" id="AEV29027.1"/>
    </source>
</evidence>
<comment type="catalytic activity">
    <reaction evidence="6">
        <text>guanosine(2069) in 23S rRNA + S-adenosyl-L-methionine = N(2)-methylguanosine(2069) in 23S rRNA + S-adenosyl-L-homocysteine + H(+)</text>
        <dbReference type="Rhea" id="RHEA:43772"/>
        <dbReference type="Rhea" id="RHEA-COMP:10688"/>
        <dbReference type="Rhea" id="RHEA-COMP:10689"/>
        <dbReference type="ChEBI" id="CHEBI:15378"/>
        <dbReference type="ChEBI" id="CHEBI:57856"/>
        <dbReference type="ChEBI" id="CHEBI:59789"/>
        <dbReference type="ChEBI" id="CHEBI:74269"/>
        <dbReference type="ChEBI" id="CHEBI:74481"/>
        <dbReference type="EC" id="2.1.1.264"/>
    </reaction>
</comment>
<dbReference type="GO" id="GO:0003723">
    <property type="term" value="F:RNA binding"/>
    <property type="evidence" value="ECO:0007669"/>
    <property type="project" value="UniProtKB-UniRule"/>
</dbReference>
<keyword evidence="2 6" id="KW-0698">rRNA processing</keyword>
<dbReference type="SMART" id="SM00981">
    <property type="entry name" value="THUMP"/>
    <property type="match status" value="1"/>
</dbReference>
<dbReference type="InterPro" id="IPR004114">
    <property type="entry name" value="THUMP_dom"/>
</dbReference>
<dbReference type="InterPro" id="IPR000241">
    <property type="entry name" value="RlmKL-like_Mtase"/>
</dbReference>
<protein>
    <recommendedName>
        <fullName evidence="6">Ribosomal RNA large subunit methyltransferase K/L</fullName>
    </recommendedName>
    <domain>
        <recommendedName>
            <fullName evidence="6">23S rRNA m2G2445 methyltransferase</fullName>
            <ecNumber evidence="6">2.1.1.173</ecNumber>
        </recommendedName>
        <alternativeName>
            <fullName evidence="6">rRNA (guanine-N(2)-)-methyltransferase RlmL</fullName>
        </alternativeName>
    </domain>
    <domain>
        <recommendedName>
            <fullName evidence="6">23S rRNA m7G2069 methyltransferase</fullName>
            <ecNumber evidence="6">2.1.1.264</ecNumber>
        </recommendedName>
        <alternativeName>
            <fullName evidence="6">rRNA (guanine-N(7)-)-methyltransferase RlmK</fullName>
        </alternativeName>
    </domain>
</protein>
<dbReference type="CDD" id="cd11715">
    <property type="entry name" value="THUMP_AdoMetMT"/>
    <property type="match status" value="1"/>
</dbReference>
<dbReference type="PANTHER" id="PTHR47313">
    <property type="entry name" value="RIBOSOMAL RNA LARGE SUBUNIT METHYLTRANSFERASE K/L"/>
    <property type="match status" value="1"/>
</dbReference>
<evidence type="ECO:0000256" key="7">
    <source>
        <dbReference type="PROSITE-ProRule" id="PRU00529"/>
    </source>
</evidence>
<comment type="catalytic activity">
    <reaction evidence="6">
        <text>guanosine(2445) in 23S rRNA + S-adenosyl-L-methionine = N(2)-methylguanosine(2445) in 23S rRNA + S-adenosyl-L-homocysteine + H(+)</text>
        <dbReference type="Rhea" id="RHEA:42740"/>
        <dbReference type="Rhea" id="RHEA-COMP:10215"/>
        <dbReference type="Rhea" id="RHEA-COMP:10216"/>
        <dbReference type="ChEBI" id="CHEBI:15378"/>
        <dbReference type="ChEBI" id="CHEBI:57856"/>
        <dbReference type="ChEBI" id="CHEBI:59789"/>
        <dbReference type="ChEBI" id="CHEBI:74269"/>
        <dbReference type="ChEBI" id="CHEBI:74481"/>
        <dbReference type="EC" id="2.1.1.173"/>
    </reaction>
</comment>
<dbReference type="GO" id="GO:0052915">
    <property type="term" value="F:23S rRNA (guanine(2445)-N(2))-methyltransferase activity"/>
    <property type="evidence" value="ECO:0007669"/>
    <property type="project" value="UniProtKB-UniRule"/>
</dbReference>
<dbReference type="EC" id="2.1.1.173" evidence="6"/>
<proteinExistence type="inferred from homology"/>
<dbReference type="EMBL" id="CP003155">
    <property type="protein sequence ID" value="AEV29027.1"/>
    <property type="molecule type" value="Genomic_DNA"/>
</dbReference>
<comment type="function">
    <text evidence="6">Specifically methylates the guanine in position 2445 (m2G2445) and the guanine in position 2069 (m7G2069) of 23S rRNA.</text>
</comment>
<dbReference type="Pfam" id="PF22020">
    <property type="entry name" value="RlmL_1st"/>
    <property type="match status" value="1"/>
</dbReference>
<organism evidence="9 10">
    <name type="scientific">Sphaerochaeta pleomorpha (strain ATCC BAA-1885 / DSM 22778 / Grapes)</name>
    <dbReference type="NCBI Taxonomy" id="158190"/>
    <lineage>
        <taxon>Bacteria</taxon>
        <taxon>Pseudomonadati</taxon>
        <taxon>Spirochaetota</taxon>
        <taxon>Spirochaetia</taxon>
        <taxon>Spirochaetales</taxon>
        <taxon>Sphaerochaetaceae</taxon>
        <taxon>Sphaerochaeta</taxon>
    </lineage>
</organism>
<evidence type="ECO:0000256" key="3">
    <source>
        <dbReference type="ARBA" id="ARBA00022603"/>
    </source>
</evidence>
<dbReference type="eggNOG" id="COG0116">
    <property type="taxonomic scope" value="Bacteria"/>
</dbReference>
<dbReference type="InterPro" id="IPR019614">
    <property type="entry name" value="SAM-dep_methyl-trfase"/>
</dbReference>
<comment type="similarity">
    <text evidence="6">Belongs to the methyltransferase superfamily. RlmKL family.</text>
</comment>
<dbReference type="Gene3D" id="3.30.750.80">
    <property type="entry name" value="RNA methyltransferase domain (HRMD) like"/>
    <property type="match status" value="1"/>
</dbReference>
<evidence type="ECO:0000256" key="4">
    <source>
        <dbReference type="ARBA" id="ARBA00022679"/>
    </source>
</evidence>
<dbReference type="InterPro" id="IPR002052">
    <property type="entry name" value="DNA_methylase_N6_adenine_CS"/>
</dbReference>
<dbReference type="HOGENOM" id="CLU_014042_2_0_12"/>
<keyword evidence="10" id="KW-1185">Reference proteome</keyword>
<dbReference type="SUPFAM" id="SSF53335">
    <property type="entry name" value="S-adenosyl-L-methionine-dependent methyltransferases"/>
    <property type="match status" value="2"/>
</dbReference>
<dbReference type="PIRSF" id="PIRSF037618">
    <property type="entry name" value="RNA_Mtase_bacteria_prd"/>
    <property type="match status" value="1"/>
</dbReference>
<dbReference type="PANTHER" id="PTHR47313:SF1">
    <property type="entry name" value="RIBOSOMAL RNA LARGE SUBUNIT METHYLTRANSFERASE K_L"/>
    <property type="match status" value="1"/>
</dbReference>
<dbReference type="PROSITE" id="PS00092">
    <property type="entry name" value="N6_MTASE"/>
    <property type="match status" value="1"/>
</dbReference>
<dbReference type="Pfam" id="PF01170">
    <property type="entry name" value="UPF0020"/>
    <property type="match status" value="1"/>
</dbReference>
<dbReference type="Gene3D" id="3.40.50.150">
    <property type="entry name" value="Vaccinia Virus protein VP39"/>
    <property type="match status" value="2"/>
</dbReference>
<gene>
    <name evidence="6" type="primary">rlmL</name>
    <name evidence="9" type="ordered locus">SpiGrapes_1210</name>
</gene>
<evidence type="ECO:0000313" key="10">
    <source>
        <dbReference type="Proteomes" id="UP000005632"/>
    </source>
</evidence>
<dbReference type="Pfam" id="PF02926">
    <property type="entry name" value="THUMP"/>
    <property type="match status" value="1"/>
</dbReference>
<keyword evidence="5 6" id="KW-0949">S-adenosyl-L-methionine</keyword>
<keyword evidence="7" id="KW-0694">RNA-binding</keyword>
<dbReference type="InterPro" id="IPR054170">
    <property type="entry name" value="RlmL_1st"/>
</dbReference>
<dbReference type="CDD" id="cd02440">
    <property type="entry name" value="AdoMet_MTases"/>
    <property type="match status" value="1"/>
</dbReference>
<dbReference type="STRING" id="158190.SpiGrapes_1210"/>
<dbReference type="Gene3D" id="3.30.2130.30">
    <property type="match status" value="1"/>
</dbReference>
<reference evidence="9 10" key="1">
    <citation type="submission" date="2011-11" db="EMBL/GenBank/DDBJ databases">
        <title>Complete sequence of Spirochaeta sp. grapes.</title>
        <authorList>
            <consortium name="US DOE Joint Genome Institute"/>
            <person name="Lucas S."/>
            <person name="Han J."/>
            <person name="Lapidus A."/>
            <person name="Cheng J.-F."/>
            <person name="Goodwin L."/>
            <person name="Pitluck S."/>
            <person name="Peters L."/>
            <person name="Ovchinnikova G."/>
            <person name="Munk A.C."/>
            <person name="Detter J.C."/>
            <person name="Han C."/>
            <person name="Tapia R."/>
            <person name="Land M."/>
            <person name="Hauser L."/>
            <person name="Kyrpides N."/>
            <person name="Ivanova N."/>
            <person name="Pagani I."/>
            <person name="Ritalahtilisa K."/>
            <person name="Loeffler F."/>
            <person name="Woyke T."/>
        </authorList>
    </citation>
    <scope>NUCLEOTIDE SEQUENCE [LARGE SCALE GENOMIC DNA]</scope>
    <source>
        <strain evidence="10">ATCC BAA-1885 / DSM 22778 / Grapes</strain>
    </source>
</reference>
<dbReference type="Pfam" id="PF10672">
    <property type="entry name" value="Methyltrans_SAM"/>
    <property type="match status" value="1"/>
</dbReference>
<name>G8QSR6_SPHPG</name>
<dbReference type="InterPro" id="IPR017244">
    <property type="entry name" value="23SrRNA_methyltr_KL"/>
</dbReference>
<dbReference type="KEGG" id="sgp:SpiGrapes_1210"/>